<evidence type="ECO:0000256" key="1">
    <source>
        <dbReference type="SAM" id="MobiDB-lite"/>
    </source>
</evidence>
<accession>A0A162AYK8</accession>
<evidence type="ECO:0000313" key="2">
    <source>
        <dbReference type="EMBL" id="KZN19216.1"/>
    </source>
</evidence>
<dbReference type="OrthoDB" id="7005828at2"/>
<proteinExistence type="predicted"/>
<evidence type="ECO:0008006" key="4">
    <source>
        <dbReference type="Google" id="ProtNLM"/>
    </source>
</evidence>
<sequence length="126" mass="13448">MKKPTPNPPEADTATDTDPTSPYASIDAKKLHEAAERALDYYLNPTAHVMATPHTPNQMFFANPKADTESLLANACESLSSATVMLGDFAALLEGTHRKTLLGIAQVVMLGELAVNQALDNVEPGK</sequence>
<name>A0A162AYK8_PSEFL</name>
<dbReference type="Proteomes" id="UP000076489">
    <property type="component" value="Unassembled WGS sequence"/>
</dbReference>
<dbReference type="Pfam" id="PF19619">
    <property type="entry name" value="DUF6124"/>
    <property type="match status" value="1"/>
</dbReference>
<feature type="region of interest" description="Disordered" evidence="1">
    <location>
        <begin position="1"/>
        <end position="24"/>
    </location>
</feature>
<reference evidence="2 3" key="2">
    <citation type="journal article" date="2018" name="Nature">
        <title>Mutant phenotypes for thousands of bacterial genes of unknown function.</title>
        <authorList>
            <person name="Price M.N."/>
            <person name="Wetmore K.M."/>
            <person name="Waters R.J."/>
            <person name="Callaghan M."/>
            <person name="Ray J."/>
            <person name="Liu H."/>
            <person name="Kuehl J.V."/>
            <person name="Melnyk R.A."/>
            <person name="Lamson J.S."/>
            <person name="Suh Y."/>
            <person name="Carlson H.K."/>
            <person name="Esquivel Z."/>
            <person name="Sadeeshkumar H."/>
            <person name="Chakraborty R."/>
            <person name="Zane G.M."/>
            <person name="Rubin B.E."/>
            <person name="Wall J.D."/>
            <person name="Visel A."/>
            <person name="Bristow J."/>
            <person name="Blow M.J."/>
            <person name="Arkin A.P."/>
            <person name="Deutschbauer A.M."/>
        </authorList>
    </citation>
    <scope>NUCLEOTIDE SEQUENCE [LARGE SCALE GENOMIC DNA]</scope>
    <source>
        <strain evidence="2 3">FW300-N1B4</strain>
    </source>
</reference>
<dbReference type="RefSeq" id="WP_063343107.1">
    <property type="nucleotide sequence ID" value="NZ_LUKJ01000003.1"/>
</dbReference>
<dbReference type="EMBL" id="LUKJ01000003">
    <property type="protein sequence ID" value="KZN19216.1"/>
    <property type="molecule type" value="Genomic_DNA"/>
</dbReference>
<reference evidence="3" key="1">
    <citation type="submission" date="2016-03" db="EMBL/GenBank/DDBJ databases">
        <authorList>
            <person name="Ray J."/>
            <person name="Price M."/>
            <person name="Deutschbauer A."/>
        </authorList>
    </citation>
    <scope>NUCLEOTIDE SEQUENCE [LARGE SCALE GENOMIC DNA]</scope>
    <source>
        <strain evidence="3">FW300-N1B4</strain>
    </source>
</reference>
<dbReference type="AlphaFoldDB" id="A0A162AYK8"/>
<comment type="caution">
    <text evidence="2">The sequence shown here is derived from an EMBL/GenBank/DDBJ whole genome shotgun (WGS) entry which is preliminary data.</text>
</comment>
<protein>
    <recommendedName>
        <fullName evidence="4">DUF3077 domain-containing protein</fullName>
    </recommendedName>
</protein>
<evidence type="ECO:0000313" key="3">
    <source>
        <dbReference type="Proteomes" id="UP000076489"/>
    </source>
</evidence>
<feature type="compositionally biased region" description="Low complexity" evidence="1">
    <location>
        <begin position="10"/>
        <end position="24"/>
    </location>
</feature>
<gene>
    <name evidence="2" type="ORF">A1D17_24755</name>
</gene>
<organism evidence="2 3">
    <name type="scientific">Pseudomonas fluorescens</name>
    <dbReference type="NCBI Taxonomy" id="294"/>
    <lineage>
        <taxon>Bacteria</taxon>
        <taxon>Pseudomonadati</taxon>
        <taxon>Pseudomonadota</taxon>
        <taxon>Gammaproteobacteria</taxon>
        <taxon>Pseudomonadales</taxon>
        <taxon>Pseudomonadaceae</taxon>
        <taxon>Pseudomonas</taxon>
    </lineage>
</organism>